<evidence type="ECO:0000313" key="3">
    <source>
        <dbReference type="Proteomes" id="UP001614391"/>
    </source>
</evidence>
<gene>
    <name evidence="2" type="ORF">ACIGW0_12815</name>
</gene>
<organism evidence="2 3">
    <name type="scientific">Streptomyces bikiniensis</name>
    <dbReference type="NCBI Taxonomy" id="1896"/>
    <lineage>
        <taxon>Bacteria</taxon>
        <taxon>Bacillati</taxon>
        <taxon>Actinomycetota</taxon>
        <taxon>Actinomycetes</taxon>
        <taxon>Kitasatosporales</taxon>
        <taxon>Streptomycetaceae</taxon>
        <taxon>Streptomyces</taxon>
    </lineage>
</organism>
<feature type="region of interest" description="Disordered" evidence="1">
    <location>
        <begin position="187"/>
        <end position="224"/>
    </location>
</feature>
<feature type="compositionally biased region" description="Pro residues" evidence="1">
    <location>
        <begin position="212"/>
        <end position="224"/>
    </location>
</feature>
<comment type="caution">
    <text evidence="2">The sequence shown here is derived from an EMBL/GenBank/DDBJ whole genome shotgun (WGS) entry which is preliminary data.</text>
</comment>
<evidence type="ECO:0000256" key="1">
    <source>
        <dbReference type="SAM" id="MobiDB-lite"/>
    </source>
</evidence>
<reference evidence="2 3" key="1">
    <citation type="submission" date="2024-10" db="EMBL/GenBank/DDBJ databases">
        <title>The Natural Products Discovery Center: Release of the First 8490 Sequenced Strains for Exploring Actinobacteria Biosynthetic Diversity.</title>
        <authorList>
            <person name="Kalkreuter E."/>
            <person name="Kautsar S.A."/>
            <person name="Yang D."/>
            <person name="Bader C.D."/>
            <person name="Teijaro C.N."/>
            <person name="Fluegel L."/>
            <person name="Davis C.M."/>
            <person name="Simpson J.R."/>
            <person name="Lauterbach L."/>
            <person name="Steele A.D."/>
            <person name="Gui C."/>
            <person name="Meng S."/>
            <person name="Li G."/>
            <person name="Viehrig K."/>
            <person name="Ye F."/>
            <person name="Su P."/>
            <person name="Kiefer A.F."/>
            <person name="Nichols A."/>
            <person name="Cepeda A.J."/>
            <person name="Yan W."/>
            <person name="Fan B."/>
            <person name="Jiang Y."/>
            <person name="Adhikari A."/>
            <person name="Zheng C.-J."/>
            <person name="Schuster L."/>
            <person name="Cowan T.M."/>
            <person name="Smanski M.J."/>
            <person name="Chevrette M.G."/>
            <person name="De Carvalho L.P.S."/>
            <person name="Shen B."/>
        </authorList>
    </citation>
    <scope>NUCLEOTIDE SEQUENCE [LARGE SCALE GENOMIC DNA]</scope>
    <source>
        <strain evidence="2 3">NPDC053346</strain>
    </source>
</reference>
<feature type="compositionally biased region" description="Pro residues" evidence="1">
    <location>
        <begin position="196"/>
        <end position="205"/>
    </location>
</feature>
<name>A0ABW8CTT0_STRBI</name>
<dbReference type="RefSeq" id="WP_399614078.1">
    <property type="nucleotide sequence ID" value="NZ_JBITYT010000005.1"/>
</dbReference>
<accession>A0ABW8CTT0</accession>
<evidence type="ECO:0000313" key="2">
    <source>
        <dbReference type="EMBL" id="MFI9120261.1"/>
    </source>
</evidence>
<dbReference type="Proteomes" id="UP001614391">
    <property type="component" value="Unassembled WGS sequence"/>
</dbReference>
<proteinExistence type="predicted"/>
<dbReference type="EMBL" id="JBITYT010000005">
    <property type="protein sequence ID" value="MFI9120261.1"/>
    <property type="molecule type" value="Genomic_DNA"/>
</dbReference>
<dbReference type="PROSITE" id="PS51257">
    <property type="entry name" value="PROKAR_LIPOPROTEIN"/>
    <property type="match status" value="1"/>
</dbReference>
<sequence length="224" mass="22298">MRLRTRGGTALGSAVGAVALAALVAGCGIRTTSVPVDAGAAPSRVPCSVAEDGTAGTPAGSVPVRVFLVCGSQLETVDRRSPLPEGKADADPVRTARLLLSQLLAVPSEAEQEAGFTTAVRGPLTVGGGRRGDPAGTLRLSRQPEDLAPVALSQLVCSFGEGAAGAGDRTALLGGPGPYAPKRYRCTAELRERPESVPPTAPPPTATASPSGPVPGSPPAVPTG</sequence>
<protein>
    <recommendedName>
        <fullName evidence="4">Lipoprotein</fullName>
    </recommendedName>
</protein>
<keyword evidence="3" id="KW-1185">Reference proteome</keyword>
<evidence type="ECO:0008006" key="4">
    <source>
        <dbReference type="Google" id="ProtNLM"/>
    </source>
</evidence>